<dbReference type="GeneID" id="13996785"/>
<dbReference type="EMBL" id="JX100809">
    <property type="protein sequence ID" value="AFU88568.1"/>
    <property type="molecule type" value="Genomic_DNA"/>
</dbReference>
<gene>
    <name evidence="1" type="ORF">CcrSwift_gp250</name>
</gene>
<proteinExistence type="predicted"/>
<organism evidence="1 2">
    <name type="scientific">Caulobacter phage CcrSwift</name>
    <dbReference type="NCBI Taxonomy" id="2927984"/>
    <lineage>
        <taxon>Viruses</taxon>
        <taxon>Duplodnaviria</taxon>
        <taxon>Heunggongvirae</taxon>
        <taxon>Uroviricota</taxon>
        <taxon>Caudoviricetes</taxon>
        <taxon>Jeanschmidtviridae</taxon>
        <taxon>Shapirovirus</taxon>
        <taxon>Shapirovirus swift</taxon>
    </lineage>
</organism>
<evidence type="ECO:0000313" key="1">
    <source>
        <dbReference type="EMBL" id="AFU88568.1"/>
    </source>
</evidence>
<sequence length="76" mass="8876">MIEHVWRRDPRGPAYGFQRLDLDEALKIVAVEKQDFLLHLVAVLHENNLLRDADVMELLGKGWALDSYDLHHIEDD</sequence>
<reference evidence="1 2" key="1">
    <citation type="journal article" date="2012" name="BMC Genomics">
        <title>The Caulobacter crescentus phage phiCbK: genomics of a canonical phage.</title>
        <authorList>
            <person name="Gill J.J."/>
            <person name="Berry J.D."/>
            <person name="Russell W.K."/>
            <person name="Lessor L."/>
            <person name="Escobar Garcia D.A."/>
            <person name="Hernandez D."/>
            <person name="Kane A."/>
            <person name="Keene J."/>
            <person name="Maddox M."/>
            <person name="Martin R."/>
            <person name="Mohan S."/>
            <person name="Thorn A.M."/>
            <person name="Russell D.H."/>
            <person name="Young R."/>
        </authorList>
    </citation>
    <scope>NUCLEOTIDE SEQUENCE [LARGE SCALE GENOMIC DNA]</scope>
</reference>
<evidence type="ECO:0000313" key="2">
    <source>
        <dbReference type="Proteomes" id="UP000000460"/>
    </source>
</evidence>
<keyword evidence="2" id="KW-1185">Reference proteome</keyword>
<dbReference type="Proteomes" id="UP000000460">
    <property type="component" value="Segment"/>
</dbReference>
<dbReference type="KEGG" id="vg:13996785"/>
<protein>
    <submittedName>
        <fullName evidence="1">Uncharacterized protein</fullName>
    </submittedName>
</protein>
<name>K4JXA3_9CAUD</name>
<dbReference type="RefSeq" id="YP_006989983.1">
    <property type="nucleotide sequence ID" value="NC_019411.1"/>
</dbReference>
<accession>K4JXA3</accession>